<protein>
    <submittedName>
        <fullName evidence="7">Aminotransferase class V-fold PLP-dependent enzyme</fullName>
    </submittedName>
</protein>
<dbReference type="PANTHER" id="PTHR43586:SF8">
    <property type="entry name" value="CYSTEINE DESULFURASE 1, CHLOROPLASTIC"/>
    <property type="match status" value="1"/>
</dbReference>
<feature type="domain" description="Aminotransferase class V" evidence="6">
    <location>
        <begin position="97"/>
        <end position="403"/>
    </location>
</feature>
<comment type="caution">
    <text evidence="7">The sequence shown here is derived from an EMBL/GenBank/DDBJ whole genome shotgun (WGS) entry which is preliminary data.</text>
</comment>
<dbReference type="EMBL" id="JAMSCK010000007">
    <property type="protein sequence ID" value="MCM8570870.1"/>
    <property type="molecule type" value="Genomic_DNA"/>
</dbReference>
<keyword evidence="3" id="KW-0663">Pyridoxal phosphate</keyword>
<dbReference type="InterPro" id="IPR015424">
    <property type="entry name" value="PyrdxlP-dep_Trfase"/>
</dbReference>
<dbReference type="SUPFAM" id="SSF53383">
    <property type="entry name" value="PLP-dependent transferases"/>
    <property type="match status" value="1"/>
</dbReference>
<evidence type="ECO:0000313" key="7">
    <source>
        <dbReference type="EMBL" id="MCM8570870.1"/>
    </source>
</evidence>
<dbReference type="InterPro" id="IPR000192">
    <property type="entry name" value="Aminotrans_V_dom"/>
</dbReference>
<dbReference type="Gene3D" id="3.90.1150.10">
    <property type="entry name" value="Aspartate Aminotransferase, domain 1"/>
    <property type="match status" value="1"/>
</dbReference>
<keyword evidence="7" id="KW-0808">Transferase</keyword>
<dbReference type="PROSITE" id="PS00595">
    <property type="entry name" value="AA_TRANSFER_CLASS_5"/>
    <property type="match status" value="1"/>
</dbReference>
<keyword evidence="8" id="KW-1185">Reference proteome</keyword>
<evidence type="ECO:0000256" key="4">
    <source>
        <dbReference type="ARBA" id="ARBA00050776"/>
    </source>
</evidence>
<dbReference type="Gene3D" id="3.40.640.10">
    <property type="entry name" value="Type I PLP-dependent aspartate aminotransferase-like (Major domain)"/>
    <property type="match status" value="1"/>
</dbReference>
<dbReference type="InterPro" id="IPR015421">
    <property type="entry name" value="PyrdxlP-dep_Trfase_major"/>
</dbReference>
<evidence type="ECO:0000313" key="8">
    <source>
        <dbReference type="Proteomes" id="UP001155077"/>
    </source>
</evidence>
<proteinExistence type="inferred from homology"/>
<organism evidence="7 8">
    <name type="scientific">Gramella jeungdoensis</name>
    <dbReference type="NCBI Taxonomy" id="708091"/>
    <lineage>
        <taxon>Bacteria</taxon>
        <taxon>Pseudomonadati</taxon>
        <taxon>Bacteroidota</taxon>
        <taxon>Flavobacteriia</taxon>
        <taxon>Flavobacteriales</taxon>
        <taxon>Flavobacteriaceae</taxon>
        <taxon>Christiangramia</taxon>
    </lineage>
</organism>
<comment type="cofactor">
    <cofactor evidence="1 5">
        <name>pyridoxal 5'-phosphate</name>
        <dbReference type="ChEBI" id="CHEBI:597326"/>
    </cofactor>
</comment>
<keyword evidence="7" id="KW-0032">Aminotransferase</keyword>
<evidence type="ECO:0000256" key="5">
    <source>
        <dbReference type="RuleBase" id="RU004504"/>
    </source>
</evidence>
<dbReference type="RefSeq" id="WP_252115522.1">
    <property type="nucleotide sequence ID" value="NZ_JAMSCK010000007.1"/>
</dbReference>
<dbReference type="GO" id="GO:0008483">
    <property type="term" value="F:transaminase activity"/>
    <property type="evidence" value="ECO:0007669"/>
    <property type="project" value="UniProtKB-KW"/>
</dbReference>
<evidence type="ECO:0000256" key="3">
    <source>
        <dbReference type="ARBA" id="ARBA00022898"/>
    </source>
</evidence>
<comment type="catalytic activity">
    <reaction evidence="4">
        <text>(sulfur carrier)-H + L-cysteine = (sulfur carrier)-SH + L-alanine</text>
        <dbReference type="Rhea" id="RHEA:43892"/>
        <dbReference type="Rhea" id="RHEA-COMP:14737"/>
        <dbReference type="Rhea" id="RHEA-COMP:14739"/>
        <dbReference type="ChEBI" id="CHEBI:29917"/>
        <dbReference type="ChEBI" id="CHEBI:35235"/>
        <dbReference type="ChEBI" id="CHEBI:57972"/>
        <dbReference type="ChEBI" id="CHEBI:64428"/>
        <dbReference type="EC" id="2.8.1.7"/>
    </reaction>
</comment>
<evidence type="ECO:0000256" key="1">
    <source>
        <dbReference type="ARBA" id="ARBA00001933"/>
    </source>
</evidence>
<dbReference type="InterPro" id="IPR015422">
    <property type="entry name" value="PyrdxlP-dep_Trfase_small"/>
</dbReference>
<gene>
    <name evidence="7" type="ORF">NE848_15850</name>
</gene>
<dbReference type="PANTHER" id="PTHR43586">
    <property type="entry name" value="CYSTEINE DESULFURASE"/>
    <property type="match status" value="1"/>
</dbReference>
<name>A0ABT0Z6Q2_9FLAO</name>
<dbReference type="InterPro" id="IPR020578">
    <property type="entry name" value="Aminotrans_V_PyrdxlP_BS"/>
</dbReference>
<reference evidence="7" key="1">
    <citation type="submission" date="2022-06" db="EMBL/GenBank/DDBJ databases">
        <title>Gramella sediminis sp. nov., isolated from deep-sea sediment of the Indian Ocean.</title>
        <authorList>
            <person name="Yang L."/>
        </authorList>
    </citation>
    <scope>NUCLEOTIDE SEQUENCE</scope>
    <source>
        <strain evidence="7">HMD3159</strain>
    </source>
</reference>
<evidence type="ECO:0000259" key="6">
    <source>
        <dbReference type="Pfam" id="PF00266"/>
    </source>
</evidence>
<comment type="similarity">
    <text evidence="2">Belongs to the class-V pyridoxal-phosphate-dependent aminotransferase family. Csd subfamily.</text>
</comment>
<sequence length="436" mass="48636">MDRRSFLNRTGIAMGAGIGLPTLSAFESITPREIFDREIPESWGDLRDMFQLEPGKIHMALMLLASHPRPVKNAIARHRENFNNNPAEYWENNFMTAEPRVIAAAAEYINADPSEVALTDSTTQGLGILYTGFKLKEGEEILTTTHDHYSTEKSLEFGAERSGAKINRIALYDEPSKVSADEILSRIKKNITPKTRLVAVTWVHSCTGVKLPVKKISGLIKELNSSRAEEERIYFAVDGVHAFGLDNIDIQDLGCDFLAAGTHKWLFGPRGTGILYAKKDAHDMVVPVIPAFSPAYAEWLGVIPKDQLNFSYLNSPGGFHAFEHRWSLDEAFKLHMNTGKENIAARSKKLNTMLKEGMSGMAHVRLLTPVSDEYSEAINCFEVDGLGPDETVKKLHEKKIIASSSPYRKSYARLTPSVINTEEEVRQCLKALEELA</sequence>
<dbReference type="Proteomes" id="UP001155077">
    <property type="component" value="Unassembled WGS sequence"/>
</dbReference>
<accession>A0ABT0Z6Q2</accession>
<dbReference type="Pfam" id="PF00266">
    <property type="entry name" value="Aminotran_5"/>
    <property type="match status" value="1"/>
</dbReference>
<evidence type="ECO:0000256" key="2">
    <source>
        <dbReference type="ARBA" id="ARBA00010447"/>
    </source>
</evidence>